<dbReference type="EMBL" id="BLXT01000208">
    <property type="protein sequence ID" value="GFN75047.1"/>
    <property type="molecule type" value="Genomic_DNA"/>
</dbReference>
<name>A0AAV3XXF4_9GAST</name>
<dbReference type="Proteomes" id="UP000735302">
    <property type="component" value="Unassembled WGS sequence"/>
</dbReference>
<keyword evidence="1" id="KW-0812">Transmembrane</keyword>
<evidence type="ECO:0000313" key="2">
    <source>
        <dbReference type="EMBL" id="GFN75047.1"/>
    </source>
</evidence>
<keyword evidence="1" id="KW-1133">Transmembrane helix</keyword>
<dbReference type="FunFam" id="3.40.720.10:FF:000017">
    <property type="entry name" value="Predicted protein"/>
    <property type="match status" value="1"/>
</dbReference>
<comment type="caution">
    <text evidence="2">The sequence shown here is derived from an EMBL/GenBank/DDBJ whole genome shotgun (WGS) entry which is preliminary data.</text>
</comment>
<dbReference type="InterPro" id="IPR017850">
    <property type="entry name" value="Alkaline_phosphatase_core_sf"/>
</dbReference>
<dbReference type="Gene3D" id="3.40.720.10">
    <property type="entry name" value="Alkaline Phosphatase, subunit A"/>
    <property type="match status" value="1"/>
</dbReference>
<accession>A0AAV3XXF4</accession>
<dbReference type="InterPro" id="IPR004245">
    <property type="entry name" value="DUF229"/>
</dbReference>
<evidence type="ECO:0008006" key="4">
    <source>
        <dbReference type="Google" id="ProtNLM"/>
    </source>
</evidence>
<dbReference type="SUPFAM" id="SSF53649">
    <property type="entry name" value="Alkaline phosphatase-like"/>
    <property type="match status" value="1"/>
</dbReference>
<sequence length="677" mass="77758">MCPVHNKTISGLWALIELGDGRGLEVELATERLTTDVNAGRNTYIVLVVIVIWVSAMFVYNNKINMFVLSHLLSKDSPVLNSFLQYGEDHTSLNRECVFPSTDPFDPALKKFVKTYPPFNCSKNTPHIVYVEKFVIKVNRTKLKRVLQPGAKFKHCRYKEILRLKGSDKRIYYGEPSTVFTQKMVIKPRHENIVVECYISDDTVFSRSYFALIRVNPEKERALKKQYKKHLLKNSPLETLSIFMIGMDGMSKQNFERTMPKTRNFLLDELGAIELHKYNKLGYSTLPNVVALLTGNSMGELNSNLKFKKGFFDPVNRMFLWSEAKKLGYRTGMILDNKEITSFHYLRKGFNQTPVDYYLRPTLLAWRSDTLMRGKYSNCFGDSPVVTLLYDYWIQMASTFKNENTPFFGYSFAAHLTHDNCHEASKGDDAYHKFLQDLVATGGLNNTVIVWFSDHGQRFGRIRSTYQGRIETNTPYLLLIFPQWFKQKYPEVMQVLKINQERLTTHFDVYETVKDLLYFKAKTGKGTVHERGISLFKEIPRERTCAQAGVPDEFCACAQFSQPQINDTVRNLITSAFLERVNSFTQDITDKCARLSIASVESVLQVTSNSLRTMKARNFRVVITVTPGSGRFEGLVQLSNKTEQATVVGEVVRSNLYRGQADCVSDPFLRQFCYCTV</sequence>
<feature type="transmembrane region" description="Helical" evidence="1">
    <location>
        <begin position="42"/>
        <end position="60"/>
    </location>
</feature>
<dbReference type="PANTHER" id="PTHR10974">
    <property type="entry name" value="FI08016P-RELATED"/>
    <property type="match status" value="1"/>
</dbReference>
<dbReference type="PANTHER" id="PTHR10974:SF73">
    <property type="entry name" value="FI21235P1"/>
    <property type="match status" value="1"/>
</dbReference>
<dbReference type="CDD" id="cd16021">
    <property type="entry name" value="ALP_like"/>
    <property type="match status" value="1"/>
</dbReference>
<evidence type="ECO:0000256" key="1">
    <source>
        <dbReference type="SAM" id="Phobius"/>
    </source>
</evidence>
<reference evidence="2 3" key="1">
    <citation type="journal article" date="2021" name="Elife">
        <title>Chloroplast acquisition without the gene transfer in kleptoplastic sea slugs, Plakobranchus ocellatus.</title>
        <authorList>
            <person name="Maeda T."/>
            <person name="Takahashi S."/>
            <person name="Yoshida T."/>
            <person name="Shimamura S."/>
            <person name="Takaki Y."/>
            <person name="Nagai Y."/>
            <person name="Toyoda A."/>
            <person name="Suzuki Y."/>
            <person name="Arimoto A."/>
            <person name="Ishii H."/>
            <person name="Satoh N."/>
            <person name="Nishiyama T."/>
            <person name="Hasebe M."/>
            <person name="Maruyama T."/>
            <person name="Minagawa J."/>
            <person name="Obokata J."/>
            <person name="Shigenobu S."/>
        </authorList>
    </citation>
    <scope>NUCLEOTIDE SEQUENCE [LARGE SCALE GENOMIC DNA]</scope>
</reference>
<organism evidence="2 3">
    <name type="scientific">Plakobranchus ocellatus</name>
    <dbReference type="NCBI Taxonomy" id="259542"/>
    <lineage>
        <taxon>Eukaryota</taxon>
        <taxon>Metazoa</taxon>
        <taxon>Spiralia</taxon>
        <taxon>Lophotrochozoa</taxon>
        <taxon>Mollusca</taxon>
        <taxon>Gastropoda</taxon>
        <taxon>Heterobranchia</taxon>
        <taxon>Euthyneura</taxon>
        <taxon>Panpulmonata</taxon>
        <taxon>Sacoglossa</taxon>
        <taxon>Placobranchoidea</taxon>
        <taxon>Plakobranchidae</taxon>
        <taxon>Plakobranchus</taxon>
    </lineage>
</organism>
<dbReference type="Pfam" id="PF02995">
    <property type="entry name" value="DUF229"/>
    <property type="match status" value="1"/>
</dbReference>
<keyword evidence="1" id="KW-0472">Membrane</keyword>
<dbReference type="GO" id="GO:0005615">
    <property type="term" value="C:extracellular space"/>
    <property type="evidence" value="ECO:0007669"/>
    <property type="project" value="TreeGrafter"/>
</dbReference>
<protein>
    <recommendedName>
        <fullName evidence="4">Sulfatase N-terminal domain-containing protein</fullName>
    </recommendedName>
</protein>
<dbReference type="AlphaFoldDB" id="A0AAV3XXF4"/>
<keyword evidence="3" id="KW-1185">Reference proteome</keyword>
<proteinExistence type="predicted"/>
<evidence type="ECO:0000313" key="3">
    <source>
        <dbReference type="Proteomes" id="UP000735302"/>
    </source>
</evidence>
<gene>
    <name evidence="2" type="ORF">PoB_000155300</name>
</gene>